<dbReference type="Gene3D" id="1.10.443.10">
    <property type="entry name" value="Intergrase catalytic core"/>
    <property type="match status" value="1"/>
</dbReference>
<dbReference type="OrthoDB" id="9803188at2"/>
<evidence type="ECO:0000313" key="3">
    <source>
        <dbReference type="EMBL" id="PHK50631.1"/>
    </source>
</evidence>
<dbReference type="Pfam" id="PF00589">
    <property type="entry name" value="Phage_integrase"/>
    <property type="match status" value="1"/>
</dbReference>
<sequence>MKYIKKSIANHPRRIDGNLFSLSHNAVSKVFKKAKEKLNIADEITPYSLRHTHASYLISKGISIEYISKRLGHASISITLDVYTHLLDEHKKEQGQRVRELFS</sequence>
<dbReference type="AlphaFoldDB" id="A0A2C6VKA9"/>
<evidence type="ECO:0000256" key="1">
    <source>
        <dbReference type="ARBA" id="ARBA00023172"/>
    </source>
</evidence>
<comment type="caution">
    <text evidence="3">The sequence shown here is derived from an EMBL/GenBank/DDBJ whole genome shotgun (WGS) entry which is preliminary data.</text>
</comment>
<reference evidence="4" key="1">
    <citation type="submission" date="2017-10" db="EMBL/GenBank/DDBJ databases">
        <title>Staphylococcus edaphicus sp. nov., isolated in Antarctica, harbouring mecC gene and genomic islands essential in adaptation to extreme environment.</title>
        <authorList>
            <person name="Pantucek R."/>
            <person name="Sedlacek I."/>
            <person name="Indrakova A."/>
            <person name="Vrbovska V."/>
            <person name="Maslanova I."/>
            <person name="Kovarovic V."/>
            <person name="Svec P."/>
            <person name="Kralova S."/>
            <person name="Kristofova L."/>
            <person name="Keklakova J."/>
            <person name="Petras P."/>
            <person name="Doskar J."/>
        </authorList>
    </citation>
    <scope>NUCLEOTIDE SEQUENCE [LARGE SCALE GENOMIC DNA]</scope>
    <source>
        <strain evidence="4">CCM 5085</strain>
    </source>
</reference>
<dbReference type="PROSITE" id="PS51898">
    <property type="entry name" value="TYR_RECOMBINASE"/>
    <property type="match status" value="1"/>
</dbReference>
<dbReference type="InterPro" id="IPR050090">
    <property type="entry name" value="Tyrosine_recombinase_XerCD"/>
</dbReference>
<protein>
    <submittedName>
        <fullName evidence="3">Site-specific recombinase</fullName>
    </submittedName>
</protein>
<organism evidence="3 4">
    <name type="scientific">Staphylococcus edaphicus</name>
    <dbReference type="NCBI Taxonomy" id="1955013"/>
    <lineage>
        <taxon>Bacteria</taxon>
        <taxon>Bacillati</taxon>
        <taxon>Bacillota</taxon>
        <taxon>Bacilli</taxon>
        <taxon>Bacillales</taxon>
        <taxon>Staphylococcaceae</taxon>
        <taxon>Staphylococcus</taxon>
    </lineage>
</organism>
<dbReference type="InterPro" id="IPR011010">
    <property type="entry name" value="DNA_brk_join_enz"/>
</dbReference>
<dbReference type="InterPro" id="IPR002104">
    <property type="entry name" value="Integrase_catalytic"/>
</dbReference>
<dbReference type="GO" id="GO:0006310">
    <property type="term" value="P:DNA recombination"/>
    <property type="evidence" value="ECO:0007669"/>
    <property type="project" value="UniProtKB-KW"/>
</dbReference>
<proteinExistence type="predicted"/>
<dbReference type="InterPro" id="IPR013762">
    <property type="entry name" value="Integrase-like_cat_sf"/>
</dbReference>
<dbReference type="GO" id="GO:0003677">
    <property type="term" value="F:DNA binding"/>
    <property type="evidence" value="ECO:0007669"/>
    <property type="project" value="InterPro"/>
</dbReference>
<feature type="domain" description="Tyr recombinase" evidence="2">
    <location>
        <begin position="1"/>
        <end position="96"/>
    </location>
</feature>
<dbReference type="PANTHER" id="PTHR30349:SF64">
    <property type="entry name" value="PROPHAGE INTEGRASE INTD-RELATED"/>
    <property type="match status" value="1"/>
</dbReference>
<accession>A0A2C6VKA9</accession>
<dbReference type="PANTHER" id="PTHR30349">
    <property type="entry name" value="PHAGE INTEGRASE-RELATED"/>
    <property type="match status" value="1"/>
</dbReference>
<dbReference type="Proteomes" id="UP000223828">
    <property type="component" value="Unassembled WGS sequence"/>
</dbReference>
<dbReference type="EMBL" id="MRZN01000002">
    <property type="protein sequence ID" value="PHK50631.1"/>
    <property type="molecule type" value="Genomic_DNA"/>
</dbReference>
<evidence type="ECO:0000313" key="4">
    <source>
        <dbReference type="Proteomes" id="UP000223828"/>
    </source>
</evidence>
<evidence type="ECO:0000259" key="2">
    <source>
        <dbReference type="PROSITE" id="PS51898"/>
    </source>
</evidence>
<keyword evidence="1" id="KW-0233">DNA recombination</keyword>
<name>A0A2C6VKA9_9STAP</name>
<dbReference type="SUPFAM" id="SSF56349">
    <property type="entry name" value="DNA breaking-rejoining enzymes"/>
    <property type="match status" value="1"/>
</dbReference>
<gene>
    <name evidence="3" type="ORF">BTJ66_01980</name>
</gene>
<dbReference type="GO" id="GO:0015074">
    <property type="term" value="P:DNA integration"/>
    <property type="evidence" value="ECO:0007669"/>
    <property type="project" value="InterPro"/>
</dbReference>